<evidence type="ECO:0000256" key="1">
    <source>
        <dbReference type="SAM" id="Phobius"/>
    </source>
</evidence>
<proteinExistence type="predicted"/>
<keyword evidence="1" id="KW-1133">Transmembrane helix</keyword>
<dbReference type="AlphaFoldDB" id="A0A8J7H5K8"/>
<evidence type="ECO:0000313" key="2">
    <source>
        <dbReference type="EMBL" id="MBH1940201.1"/>
    </source>
</evidence>
<evidence type="ECO:0000313" key="3">
    <source>
        <dbReference type="Proteomes" id="UP000623269"/>
    </source>
</evidence>
<comment type="caution">
    <text evidence="2">The sequence shown here is derived from an EMBL/GenBank/DDBJ whole genome shotgun (WGS) entry which is preliminary data.</text>
</comment>
<keyword evidence="3" id="KW-1185">Reference proteome</keyword>
<dbReference type="EMBL" id="JAEAGR010000003">
    <property type="protein sequence ID" value="MBH1940201.1"/>
    <property type="molecule type" value="Genomic_DNA"/>
</dbReference>
<dbReference type="Pfam" id="PF09581">
    <property type="entry name" value="Spore_III_AF"/>
    <property type="match status" value="1"/>
</dbReference>
<keyword evidence="1" id="KW-0472">Membrane</keyword>
<name>A0A8J7H5K8_9FIRM</name>
<organism evidence="2 3">
    <name type="scientific">Mobilitalea sibirica</name>
    <dbReference type="NCBI Taxonomy" id="1462919"/>
    <lineage>
        <taxon>Bacteria</taxon>
        <taxon>Bacillati</taxon>
        <taxon>Bacillota</taxon>
        <taxon>Clostridia</taxon>
        <taxon>Lachnospirales</taxon>
        <taxon>Lachnospiraceae</taxon>
        <taxon>Mobilitalea</taxon>
    </lineage>
</organism>
<feature type="transmembrane region" description="Helical" evidence="1">
    <location>
        <begin position="33"/>
        <end position="54"/>
    </location>
</feature>
<reference evidence="2" key="1">
    <citation type="submission" date="2020-12" db="EMBL/GenBank/DDBJ databases">
        <title>M. sibirica DSM 26468T genome.</title>
        <authorList>
            <person name="Thieme N."/>
            <person name="Rettenmaier R."/>
            <person name="Zverlov V."/>
            <person name="Liebl W."/>
        </authorList>
    </citation>
    <scope>NUCLEOTIDE SEQUENCE</scope>
    <source>
        <strain evidence="2">DSM 26468</strain>
    </source>
</reference>
<protein>
    <submittedName>
        <fullName evidence="2">Stage III sporulation protein AF</fullName>
    </submittedName>
</protein>
<keyword evidence="1" id="KW-0812">Transmembrane</keyword>
<gene>
    <name evidence="2" type="ORF">I5677_04735</name>
</gene>
<accession>A0A8J7H5K8</accession>
<dbReference type="Proteomes" id="UP000623269">
    <property type="component" value="Unassembled WGS sequence"/>
</dbReference>
<dbReference type="InterPro" id="IPR014245">
    <property type="entry name" value="Spore_III_AF"/>
</dbReference>
<dbReference type="RefSeq" id="WP_197660419.1">
    <property type="nucleotide sequence ID" value="NZ_JAEAGR010000003.1"/>
</dbReference>
<sequence>MNEIYEWIKNIVIYMILNTIIMNLLGNSSYKKYVSIVSGMILVLIVVSPIMRFLKIDEKMDFYIRSNDFTVEASAFKNDLQRMEEKQMQQIFAEYKDRIKEQVKVILSAEELYLVSFDITFNLDTQSSTFGEIQRMDITATGTKSEEEKSSKIIIEEVEISDIKSALQKEKEVSQKVPSPAEINIKIKLSDFYNIGADNINISIQGG</sequence>
<feature type="transmembrane region" description="Helical" evidence="1">
    <location>
        <begin position="7"/>
        <end position="27"/>
    </location>
</feature>